<gene>
    <name evidence="2" type="ORF">G3T37_14080</name>
</gene>
<comment type="caution">
    <text evidence="2">The sequence shown here is derived from an EMBL/GenBank/DDBJ whole genome shotgun (WGS) entry which is preliminary data.</text>
</comment>
<accession>A0A7C9TT00</accession>
<dbReference type="InterPro" id="IPR036388">
    <property type="entry name" value="WH-like_DNA-bd_sf"/>
</dbReference>
<reference evidence="2 3" key="1">
    <citation type="journal article" date="2014" name="Int. J. Syst. Evol. Microbiol.">
        <title>Description of Galbitalea soli gen. nov., sp. nov., and Frondihabitans sucicola sp. nov.</title>
        <authorList>
            <person name="Kim S.J."/>
            <person name="Lim J.M."/>
            <person name="Ahn J.H."/>
            <person name="Weon H.Y."/>
            <person name="Hamada M."/>
            <person name="Suzuki K."/>
            <person name="Ahn T.Y."/>
            <person name="Kwon S.W."/>
        </authorList>
    </citation>
    <scope>NUCLEOTIDE SEQUENCE [LARGE SCALE GENOMIC DNA]</scope>
    <source>
        <strain evidence="2 3">NBRC 108727</strain>
    </source>
</reference>
<name>A0A7C9TT00_9MICO</name>
<evidence type="ECO:0000256" key="1">
    <source>
        <dbReference type="ARBA" id="ARBA00006479"/>
    </source>
</evidence>
<dbReference type="PANTHER" id="PTHR18964:SF149">
    <property type="entry name" value="BIFUNCTIONAL UDP-N-ACETYLGLUCOSAMINE 2-EPIMERASE_N-ACETYLMANNOSAMINE KINASE"/>
    <property type="match status" value="1"/>
</dbReference>
<dbReference type="AlphaFoldDB" id="A0A7C9TT00"/>
<proteinExistence type="inferred from homology"/>
<dbReference type="SUPFAM" id="SSF46785">
    <property type="entry name" value="Winged helix' DNA-binding domain"/>
    <property type="match status" value="1"/>
</dbReference>
<dbReference type="CDD" id="cd24073">
    <property type="entry name" value="ASKHA_ATPase_ROK_CYANR"/>
    <property type="match status" value="1"/>
</dbReference>
<dbReference type="Gene3D" id="3.30.420.40">
    <property type="match status" value="2"/>
</dbReference>
<organism evidence="2 3">
    <name type="scientific">Galbitalea soli</name>
    <dbReference type="NCBI Taxonomy" id="1268042"/>
    <lineage>
        <taxon>Bacteria</taxon>
        <taxon>Bacillati</taxon>
        <taxon>Actinomycetota</taxon>
        <taxon>Actinomycetes</taxon>
        <taxon>Micrococcales</taxon>
        <taxon>Microbacteriaceae</taxon>
        <taxon>Galbitalea</taxon>
    </lineage>
</organism>
<comment type="similarity">
    <text evidence="1">Belongs to the ROK (NagC/XylR) family.</text>
</comment>
<keyword evidence="3" id="KW-1185">Reference proteome</keyword>
<evidence type="ECO:0000313" key="3">
    <source>
        <dbReference type="Proteomes" id="UP000479756"/>
    </source>
</evidence>
<dbReference type="Gene3D" id="1.10.10.10">
    <property type="entry name" value="Winged helix-like DNA-binding domain superfamily/Winged helix DNA-binding domain"/>
    <property type="match status" value="1"/>
</dbReference>
<dbReference type="EMBL" id="JAAGWZ010000005">
    <property type="protein sequence ID" value="NEM92479.1"/>
    <property type="molecule type" value="Genomic_DNA"/>
</dbReference>
<dbReference type="RefSeq" id="WP_163474536.1">
    <property type="nucleotide sequence ID" value="NZ_JAAGWZ010000005.1"/>
</dbReference>
<dbReference type="InterPro" id="IPR000600">
    <property type="entry name" value="ROK"/>
</dbReference>
<dbReference type="InterPro" id="IPR043129">
    <property type="entry name" value="ATPase_NBD"/>
</dbReference>
<protein>
    <submittedName>
        <fullName evidence="2">ROK family transcriptional regulator</fullName>
    </submittedName>
</protein>
<evidence type="ECO:0000313" key="2">
    <source>
        <dbReference type="EMBL" id="NEM92479.1"/>
    </source>
</evidence>
<dbReference type="Proteomes" id="UP000479756">
    <property type="component" value="Unassembled WGS sequence"/>
</dbReference>
<sequence length="382" mass="39789">MRISTSPWTPDTGASRSVALEVLIHGPISRSDIARRLDLSAGSLTRLSTPLIESGLLVEVEEKTDGRAGRPSRPLDIVPESQHFIGIKLTGVDVLGVLTDLRAAVIASEHAVLPSRDPDAVIATLVEVVGRLRGKVDTVSALGVGMGALIADHAVVTAAPFLEWSEVPLGTLLETATGIPTVIENDVVAFTEAEHWFGAGRGLDRFAVLTLGAGIGYGTVIHDEIVVDADSGIGLVGHWPLDPFGPLCPAGHRGCARSVLTSTAISTAVSAVLGQEVDYDEALDRAAAGEPAARRVVDDAGRGLGRMIAAIANLTAPELVILGGEGVRLVEVAADAIQEGIAADRDPRARRVPLVATSGDNVEWCRGAAVIAIQRFVLGKRS</sequence>
<dbReference type="Pfam" id="PF00480">
    <property type="entry name" value="ROK"/>
    <property type="match status" value="1"/>
</dbReference>
<dbReference type="SUPFAM" id="SSF53067">
    <property type="entry name" value="Actin-like ATPase domain"/>
    <property type="match status" value="1"/>
</dbReference>
<dbReference type="PANTHER" id="PTHR18964">
    <property type="entry name" value="ROK (REPRESSOR, ORF, KINASE) FAMILY"/>
    <property type="match status" value="1"/>
</dbReference>
<dbReference type="InterPro" id="IPR036390">
    <property type="entry name" value="WH_DNA-bd_sf"/>
</dbReference>